<dbReference type="AlphaFoldDB" id="A0A285S443"/>
<accession>A0A285S443</accession>
<dbReference type="RefSeq" id="WP_097069230.1">
    <property type="nucleotide sequence ID" value="NZ_OBMT01000003.1"/>
</dbReference>
<name>A0A285S443_9RHOB</name>
<keyword evidence="3" id="KW-1185">Reference proteome</keyword>
<feature type="transmembrane region" description="Helical" evidence="1">
    <location>
        <begin position="95"/>
        <end position="117"/>
    </location>
</feature>
<dbReference type="EMBL" id="OBMT01000003">
    <property type="protein sequence ID" value="SOC01790.1"/>
    <property type="molecule type" value="Genomic_DNA"/>
</dbReference>
<proteinExistence type="predicted"/>
<evidence type="ECO:0000256" key="1">
    <source>
        <dbReference type="SAM" id="Phobius"/>
    </source>
</evidence>
<evidence type="ECO:0000313" key="2">
    <source>
        <dbReference type="EMBL" id="SOC01790.1"/>
    </source>
</evidence>
<organism evidence="2 3">
    <name type="scientific">Rhodobacter maris</name>
    <dbReference type="NCBI Taxonomy" id="446682"/>
    <lineage>
        <taxon>Bacteria</taxon>
        <taxon>Pseudomonadati</taxon>
        <taxon>Pseudomonadota</taxon>
        <taxon>Alphaproteobacteria</taxon>
        <taxon>Rhodobacterales</taxon>
        <taxon>Rhodobacter group</taxon>
        <taxon>Rhodobacter</taxon>
    </lineage>
</organism>
<gene>
    <name evidence="2" type="ORF">SAMN05877831_1033</name>
</gene>
<reference evidence="3" key="1">
    <citation type="submission" date="2017-08" db="EMBL/GenBank/DDBJ databases">
        <authorList>
            <person name="Varghese N."/>
            <person name="Submissions S."/>
        </authorList>
    </citation>
    <scope>NUCLEOTIDE SEQUENCE [LARGE SCALE GENOMIC DNA]</scope>
    <source>
        <strain evidence="3">JA276</strain>
    </source>
</reference>
<keyword evidence="1" id="KW-0812">Transmembrane</keyword>
<dbReference type="OrthoDB" id="7874812at2"/>
<keyword evidence="1" id="KW-1133">Transmembrane helix</keyword>
<sequence length="118" mass="13052">MEPKELQRMCGRVSQLLAERLGARGHSLSERIASRHRSLPRKVRRAARQIAAAEAMIGAPRLARQLDPVALRTAYHICVSYLEPLGAPMRFGRRLLDIAATVAFGLIVMAGVGFAFMR</sequence>
<protein>
    <submittedName>
        <fullName evidence="2">Uncharacterized protein</fullName>
    </submittedName>
</protein>
<evidence type="ECO:0000313" key="3">
    <source>
        <dbReference type="Proteomes" id="UP000219111"/>
    </source>
</evidence>
<dbReference type="Proteomes" id="UP000219111">
    <property type="component" value="Unassembled WGS sequence"/>
</dbReference>
<keyword evidence="1" id="KW-0472">Membrane</keyword>